<organism evidence="1 2">
    <name type="scientific">Larkinella terrae</name>
    <dbReference type="NCBI Taxonomy" id="2025311"/>
    <lineage>
        <taxon>Bacteria</taxon>
        <taxon>Pseudomonadati</taxon>
        <taxon>Bacteroidota</taxon>
        <taxon>Cytophagia</taxon>
        <taxon>Cytophagales</taxon>
        <taxon>Spirosomataceae</taxon>
        <taxon>Larkinella</taxon>
    </lineage>
</organism>
<gene>
    <name evidence="1" type="ORF">GJJ30_03395</name>
</gene>
<proteinExistence type="predicted"/>
<accession>A0A7K0EES7</accession>
<name>A0A7K0EES7_9BACT</name>
<evidence type="ECO:0000313" key="2">
    <source>
        <dbReference type="Proteomes" id="UP000441754"/>
    </source>
</evidence>
<protein>
    <submittedName>
        <fullName evidence="1">Uncharacterized protein</fullName>
    </submittedName>
</protein>
<dbReference type="RefSeq" id="WP_154173140.1">
    <property type="nucleotide sequence ID" value="NZ_WJXZ01000001.1"/>
</dbReference>
<keyword evidence="2" id="KW-1185">Reference proteome</keyword>
<evidence type="ECO:0000313" key="1">
    <source>
        <dbReference type="EMBL" id="MRS60324.1"/>
    </source>
</evidence>
<dbReference type="AlphaFoldDB" id="A0A7K0EES7"/>
<reference evidence="1 2" key="1">
    <citation type="journal article" date="2018" name="Antonie Van Leeuwenhoek">
        <title>Larkinella terrae sp. nov., isolated from soil on Jeju Island, South Korea.</title>
        <authorList>
            <person name="Ten L.N."/>
            <person name="Jeon J."/>
            <person name="Park S.J."/>
            <person name="Park S."/>
            <person name="Lee S.Y."/>
            <person name="Kim M.K."/>
            <person name="Jung H.Y."/>
        </authorList>
    </citation>
    <scope>NUCLEOTIDE SEQUENCE [LARGE SCALE GENOMIC DNA]</scope>
    <source>
        <strain evidence="1 2">KCTC 52001</strain>
    </source>
</reference>
<dbReference type="EMBL" id="WJXZ01000001">
    <property type="protein sequence ID" value="MRS60324.1"/>
    <property type="molecule type" value="Genomic_DNA"/>
</dbReference>
<comment type="caution">
    <text evidence="1">The sequence shown here is derived from an EMBL/GenBank/DDBJ whole genome shotgun (WGS) entry which is preliminary data.</text>
</comment>
<sequence length="195" mass="20930">MSILTKPVKWVQRPIVGLIPRPVELFLGAVLLLVVLKWVLGPGGGQSPRQVARAVAEGMITVLKDDQNLRQGVLFFTKDGQNHDGTVEIRDLGAGLGGLLLGGGLNRVGGSVYFHGYRHSSGVTLTGGPLDLEFRAGSQENGGAKQAVFRMQGTLQVAEIDQPVTVQLEFVSEQDTYQIDALKGQITINQQTTTL</sequence>
<dbReference type="Proteomes" id="UP000441754">
    <property type="component" value="Unassembled WGS sequence"/>
</dbReference>